<evidence type="ECO:0000313" key="2">
    <source>
        <dbReference type="EnsemblPlants" id="OBART05G13200.1"/>
    </source>
</evidence>
<dbReference type="EnsemblPlants" id="OBART05G13200.1">
    <property type="protein sequence ID" value="OBART05G13200.1"/>
    <property type="gene ID" value="OBART05G13200"/>
</dbReference>
<dbReference type="PaxDb" id="65489-OBART05G13200.1"/>
<reference evidence="2" key="2">
    <citation type="submission" date="2015-03" db="UniProtKB">
        <authorList>
            <consortium name="EnsemblPlants"/>
        </authorList>
    </citation>
    <scope>IDENTIFICATION</scope>
</reference>
<reference evidence="2" key="1">
    <citation type="journal article" date="2009" name="Rice">
        <title>De Novo Next Generation Sequencing of Plant Genomes.</title>
        <authorList>
            <person name="Rounsley S."/>
            <person name="Marri P.R."/>
            <person name="Yu Y."/>
            <person name="He R."/>
            <person name="Sisneros N."/>
            <person name="Goicoechea J.L."/>
            <person name="Lee S.J."/>
            <person name="Angelova A."/>
            <person name="Kudrna D."/>
            <person name="Luo M."/>
            <person name="Affourtit J."/>
            <person name="Desany B."/>
            <person name="Knight J."/>
            <person name="Niazi F."/>
            <person name="Egholm M."/>
            <person name="Wing R.A."/>
        </authorList>
    </citation>
    <scope>NUCLEOTIDE SEQUENCE [LARGE SCALE GENOMIC DNA]</scope>
    <source>
        <strain evidence="2">cv. IRGC 105608</strain>
    </source>
</reference>
<organism evidence="2">
    <name type="scientific">Oryza barthii</name>
    <dbReference type="NCBI Taxonomy" id="65489"/>
    <lineage>
        <taxon>Eukaryota</taxon>
        <taxon>Viridiplantae</taxon>
        <taxon>Streptophyta</taxon>
        <taxon>Embryophyta</taxon>
        <taxon>Tracheophyta</taxon>
        <taxon>Spermatophyta</taxon>
        <taxon>Magnoliopsida</taxon>
        <taxon>Liliopsida</taxon>
        <taxon>Poales</taxon>
        <taxon>Poaceae</taxon>
        <taxon>BOP clade</taxon>
        <taxon>Oryzoideae</taxon>
        <taxon>Oryzeae</taxon>
        <taxon>Oryzinae</taxon>
        <taxon>Oryza</taxon>
    </lineage>
</organism>
<protein>
    <submittedName>
        <fullName evidence="2">Uncharacterized protein</fullName>
    </submittedName>
</protein>
<dbReference type="Proteomes" id="UP000026960">
    <property type="component" value="Chromosome 5"/>
</dbReference>
<feature type="compositionally biased region" description="Acidic residues" evidence="1">
    <location>
        <begin position="183"/>
        <end position="194"/>
    </location>
</feature>
<feature type="region of interest" description="Disordered" evidence="1">
    <location>
        <begin position="1"/>
        <end position="22"/>
    </location>
</feature>
<dbReference type="Gramene" id="OBART05G13200.1">
    <property type="protein sequence ID" value="OBART05G13200.1"/>
    <property type="gene ID" value="OBART05G13200"/>
</dbReference>
<dbReference type="HOGENOM" id="CLU_1350729_0_0_1"/>
<keyword evidence="3" id="KW-1185">Reference proteome</keyword>
<feature type="compositionally biased region" description="Basic and acidic residues" evidence="1">
    <location>
        <begin position="1"/>
        <end position="12"/>
    </location>
</feature>
<feature type="compositionally biased region" description="Gly residues" evidence="1">
    <location>
        <begin position="140"/>
        <end position="150"/>
    </location>
</feature>
<sequence length="203" mass="21568">MCRRAAEGRDATRFASASSRTNPVGMVPCAASMTRRREQRMGLGGQLFGQTTTAAVATEETVGAGEDANGGEADELVGDVVRPTNKRRSPIHPLPPVAAGVHGRGARRQLGHTFPHALAVLGDEASKRVRDPMTRKKMSGGRGDGGGEDGVVGSLRSLNHRRSLPQSPLPPALLIGDASLLTEGEEEEEEEEEERDKREKATA</sequence>
<dbReference type="AlphaFoldDB" id="A0A0D3G6J9"/>
<evidence type="ECO:0000313" key="3">
    <source>
        <dbReference type="Proteomes" id="UP000026960"/>
    </source>
</evidence>
<accession>A0A0D3G6J9</accession>
<evidence type="ECO:0000256" key="1">
    <source>
        <dbReference type="SAM" id="MobiDB-lite"/>
    </source>
</evidence>
<feature type="region of interest" description="Disordered" evidence="1">
    <location>
        <begin position="126"/>
        <end position="203"/>
    </location>
</feature>
<proteinExistence type="predicted"/>
<name>A0A0D3G6J9_9ORYZ</name>